<sequence length="61" mass="6581">MHEASIALSPIDVASEVLREHGAARASALTVRAGQWSSVVPEALTAAFRRARRGRGWRARA</sequence>
<keyword evidence="3" id="KW-0862">Zinc</keyword>
<keyword evidence="2" id="KW-0479">Metal-binding</keyword>
<dbReference type="EMBL" id="BMOR01000036">
    <property type="protein sequence ID" value="GGN46977.1"/>
    <property type="molecule type" value="Genomic_DNA"/>
</dbReference>
<comment type="caution">
    <text evidence="4">The sequence shown here is derived from an EMBL/GenBank/DDBJ whole genome shotgun (WGS) entry which is preliminary data.</text>
</comment>
<protein>
    <submittedName>
        <fullName evidence="4">Uncharacterized protein</fullName>
    </submittedName>
</protein>
<proteinExistence type="predicted"/>
<reference evidence="5" key="1">
    <citation type="journal article" date="2019" name="Int. J. Syst. Evol. Microbiol.">
        <title>The Global Catalogue of Microorganisms (GCM) 10K type strain sequencing project: providing services to taxonomists for standard genome sequencing and annotation.</title>
        <authorList>
            <consortium name="The Broad Institute Genomics Platform"/>
            <consortium name="The Broad Institute Genome Sequencing Center for Infectious Disease"/>
            <person name="Wu L."/>
            <person name="Ma J."/>
        </authorList>
    </citation>
    <scope>NUCLEOTIDE SEQUENCE [LARGE SCALE GENOMIC DNA]</scope>
    <source>
        <strain evidence="5">JCM 16918</strain>
    </source>
</reference>
<name>A0ABQ2JI98_9DEIO</name>
<keyword evidence="1" id="KW-0533">Nickel</keyword>
<dbReference type="Pfam" id="PF01155">
    <property type="entry name" value="HypA"/>
    <property type="match status" value="1"/>
</dbReference>
<gene>
    <name evidence="4" type="ORF">GCM10010842_38050</name>
</gene>
<evidence type="ECO:0000256" key="3">
    <source>
        <dbReference type="ARBA" id="ARBA00022833"/>
    </source>
</evidence>
<accession>A0ABQ2JI98</accession>
<evidence type="ECO:0000313" key="4">
    <source>
        <dbReference type="EMBL" id="GGN46977.1"/>
    </source>
</evidence>
<keyword evidence="5" id="KW-1185">Reference proteome</keyword>
<organism evidence="4 5">
    <name type="scientific">Deinococcus daejeonensis</name>
    <dbReference type="NCBI Taxonomy" id="1007098"/>
    <lineage>
        <taxon>Bacteria</taxon>
        <taxon>Thermotogati</taxon>
        <taxon>Deinococcota</taxon>
        <taxon>Deinococci</taxon>
        <taxon>Deinococcales</taxon>
        <taxon>Deinococcaceae</taxon>
        <taxon>Deinococcus</taxon>
    </lineage>
</organism>
<dbReference type="InterPro" id="IPR000688">
    <property type="entry name" value="HypA/HybF"/>
</dbReference>
<dbReference type="Proteomes" id="UP000645517">
    <property type="component" value="Unassembled WGS sequence"/>
</dbReference>
<evidence type="ECO:0000313" key="5">
    <source>
        <dbReference type="Proteomes" id="UP000645517"/>
    </source>
</evidence>
<evidence type="ECO:0000256" key="1">
    <source>
        <dbReference type="ARBA" id="ARBA00022596"/>
    </source>
</evidence>
<dbReference type="Gene3D" id="3.30.2320.50">
    <property type="match status" value="1"/>
</dbReference>
<evidence type="ECO:0000256" key="2">
    <source>
        <dbReference type="ARBA" id="ARBA00022723"/>
    </source>
</evidence>